<dbReference type="InterPro" id="IPR045340">
    <property type="entry name" value="DUF6533"/>
</dbReference>
<dbReference type="OrthoDB" id="3350812at2759"/>
<accession>A0A0C3BI07</accession>
<feature type="transmembrane region" description="Helical" evidence="1">
    <location>
        <begin position="172"/>
        <end position="194"/>
    </location>
</feature>
<feature type="transmembrane region" description="Helical" evidence="1">
    <location>
        <begin position="214"/>
        <end position="234"/>
    </location>
</feature>
<reference evidence="4" key="2">
    <citation type="submission" date="2015-01" db="EMBL/GenBank/DDBJ databases">
        <title>Evolutionary Origins and Diversification of the Mycorrhizal Mutualists.</title>
        <authorList>
            <consortium name="DOE Joint Genome Institute"/>
            <consortium name="Mycorrhizal Genomics Consortium"/>
            <person name="Kohler A."/>
            <person name="Kuo A."/>
            <person name="Nagy L.G."/>
            <person name="Floudas D."/>
            <person name="Copeland A."/>
            <person name="Barry K.W."/>
            <person name="Cichocki N."/>
            <person name="Veneault-Fourrey C."/>
            <person name="LaButti K."/>
            <person name="Lindquist E.A."/>
            <person name="Lipzen A."/>
            <person name="Lundell T."/>
            <person name="Morin E."/>
            <person name="Murat C."/>
            <person name="Riley R."/>
            <person name="Ohm R."/>
            <person name="Sun H."/>
            <person name="Tunlid A."/>
            <person name="Henrissat B."/>
            <person name="Grigoriev I.V."/>
            <person name="Hibbett D.S."/>
            <person name="Martin F."/>
        </authorList>
    </citation>
    <scope>NUCLEOTIDE SEQUENCE [LARGE SCALE GENOMIC DNA]</scope>
    <source>
        <strain evidence="4">h7</strain>
    </source>
</reference>
<proteinExistence type="predicted"/>
<protein>
    <recommendedName>
        <fullName evidence="2">DUF6533 domain-containing protein</fullName>
    </recommendedName>
</protein>
<keyword evidence="4" id="KW-1185">Reference proteome</keyword>
<dbReference type="HOGENOM" id="CLU_035509_11_3_1"/>
<sequence length="263" mass="30002">MSDANPIPYLFDLLSVTRLVTNFNVMASTMYIWDYILAFSMEVDLIWKSKWSFMKGLYLFQRYLPFLEITGILYYATGVGLTKTFCRNFSFGGAVISGLRIIASEMIPTLRTWAVWNRNRHLSIILPILFILVEGSSLVIMGIYFNSVKYNDPPYPGFKGCFPTNAHKYDLVFMSALAIIWDSLMLTLMLIPGIRAFRSGGNSDLVNTVYRDGVIYYLYLFVLSFINIIVLATLPNQQFLLIAVSPLNTHKSCSSRYSRSDGR</sequence>
<organism evidence="3 4">
    <name type="scientific">Hebeloma cylindrosporum</name>
    <dbReference type="NCBI Taxonomy" id="76867"/>
    <lineage>
        <taxon>Eukaryota</taxon>
        <taxon>Fungi</taxon>
        <taxon>Dikarya</taxon>
        <taxon>Basidiomycota</taxon>
        <taxon>Agaricomycotina</taxon>
        <taxon>Agaricomycetes</taxon>
        <taxon>Agaricomycetidae</taxon>
        <taxon>Agaricales</taxon>
        <taxon>Agaricineae</taxon>
        <taxon>Hymenogastraceae</taxon>
        <taxon>Hebeloma</taxon>
    </lineage>
</organism>
<evidence type="ECO:0000313" key="3">
    <source>
        <dbReference type="EMBL" id="KIM36360.1"/>
    </source>
</evidence>
<feature type="transmembrane region" description="Helical" evidence="1">
    <location>
        <begin position="122"/>
        <end position="145"/>
    </location>
</feature>
<keyword evidence="1" id="KW-1133">Transmembrane helix</keyword>
<feature type="transmembrane region" description="Helical" evidence="1">
    <location>
        <begin position="59"/>
        <end position="77"/>
    </location>
</feature>
<dbReference type="EMBL" id="KN831806">
    <property type="protein sequence ID" value="KIM36360.1"/>
    <property type="molecule type" value="Genomic_DNA"/>
</dbReference>
<keyword evidence="1" id="KW-0472">Membrane</keyword>
<reference evidence="3 4" key="1">
    <citation type="submission" date="2014-04" db="EMBL/GenBank/DDBJ databases">
        <authorList>
            <consortium name="DOE Joint Genome Institute"/>
            <person name="Kuo A."/>
            <person name="Gay G."/>
            <person name="Dore J."/>
            <person name="Kohler A."/>
            <person name="Nagy L.G."/>
            <person name="Floudas D."/>
            <person name="Copeland A."/>
            <person name="Barry K.W."/>
            <person name="Cichocki N."/>
            <person name="Veneault-Fourrey C."/>
            <person name="LaButti K."/>
            <person name="Lindquist E.A."/>
            <person name="Lipzen A."/>
            <person name="Lundell T."/>
            <person name="Morin E."/>
            <person name="Murat C."/>
            <person name="Sun H."/>
            <person name="Tunlid A."/>
            <person name="Henrissat B."/>
            <person name="Grigoriev I.V."/>
            <person name="Hibbett D.S."/>
            <person name="Martin F."/>
            <person name="Nordberg H.P."/>
            <person name="Cantor M.N."/>
            <person name="Hua S.X."/>
        </authorList>
    </citation>
    <scope>NUCLEOTIDE SEQUENCE [LARGE SCALE GENOMIC DNA]</scope>
    <source>
        <strain evidence="4">h7</strain>
    </source>
</reference>
<dbReference type="Proteomes" id="UP000053424">
    <property type="component" value="Unassembled WGS sequence"/>
</dbReference>
<dbReference type="Pfam" id="PF20151">
    <property type="entry name" value="DUF6533"/>
    <property type="match status" value="1"/>
</dbReference>
<name>A0A0C3BI07_HEBCY</name>
<keyword evidence="1" id="KW-0812">Transmembrane</keyword>
<evidence type="ECO:0000313" key="4">
    <source>
        <dbReference type="Proteomes" id="UP000053424"/>
    </source>
</evidence>
<evidence type="ECO:0000256" key="1">
    <source>
        <dbReference type="SAM" id="Phobius"/>
    </source>
</evidence>
<feature type="domain" description="DUF6533" evidence="2">
    <location>
        <begin position="26"/>
        <end position="67"/>
    </location>
</feature>
<evidence type="ECO:0000259" key="2">
    <source>
        <dbReference type="Pfam" id="PF20151"/>
    </source>
</evidence>
<gene>
    <name evidence="3" type="ORF">M413DRAFT_292129</name>
</gene>
<dbReference type="AlphaFoldDB" id="A0A0C3BI07"/>